<evidence type="ECO:0000256" key="3">
    <source>
        <dbReference type="ARBA" id="ARBA00001947"/>
    </source>
</evidence>
<keyword evidence="13 18" id="KW-0472">Membrane</keyword>
<feature type="transmembrane region" description="Helical" evidence="18">
    <location>
        <begin position="472"/>
        <end position="494"/>
    </location>
</feature>
<dbReference type="PROSITE" id="PS01085">
    <property type="entry name" value="RIBUL_P_3_EPIMER_1"/>
    <property type="match status" value="1"/>
</dbReference>
<dbReference type="WBParaSite" id="SSLN_0000316301-mRNA-1">
    <property type="protein sequence ID" value="SSLN_0000316301-mRNA-1"/>
    <property type="gene ID" value="SSLN_0000316301"/>
</dbReference>
<dbReference type="InterPro" id="IPR001594">
    <property type="entry name" value="Palmitoyltrfase_DHHC"/>
</dbReference>
<evidence type="ECO:0000256" key="9">
    <source>
        <dbReference type="ARBA" id="ARBA00022723"/>
    </source>
</evidence>
<comment type="subcellular location">
    <subcellularLocation>
        <location evidence="5">Membrane</location>
        <topology evidence="5">Multi-pass membrane protein</topology>
    </subcellularLocation>
</comment>
<dbReference type="Pfam" id="PF01529">
    <property type="entry name" value="DHHC"/>
    <property type="match status" value="1"/>
</dbReference>
<feature type="transmembrane region" description="Helical" evidence="18">
    <location>
        <begin position="433"/>
        <end position="452"/>
    </location>
</feature>
<evidence type="ECO:0000256" key="17">
    <source>
        <dbReference type="ARBA" id="ARBA00057323"/>
    </source>
</evidence>
<evidence type="ECO:0000256" key="4">
    <source>
        <dbReference type="ARBA" id="ARBA00001954"/>
    </source>
</evidence>
<dbReference type="GO" id="GO:0004750">
    <property type="term" value="F:D-ribulose-phosphate 3-epimerase activity"/>
    <property type="evidence" value="ECO:0007669"/>
    <property type="project" value="UniProtKB-EC"/>
</dbReference>
<evidence type="ECO:0000256" key="14">
    <source>
        <dbReference type="ARBA" id="ARBA00023211"/>
    </source>
</evidence>
<accession>A0A183SFR5</accession>
<dbReference type="PROSITE" id="PS50216">
    <property type="entry name" value="DHHC"/>
    <property type="match status" value="1"/>
</dbReference>
<dbReference type="STRING" id="70667.A0A183SFR5"/>
<dbReference type="GO" id="GO:0006163">
    <property type="term" value="P:purine nucleotide metabolic process"/>
    <property type="evidence" value="ECO:0007669"/>
    <property type="project" value="UniProtKB-ARBA"/>
</dbReference>
<dbReference type="InterPro" id="IPR000056">
    <property type="entry name" value="Ribul_P_3_epim-like"/>
</dbReference>
<dbReference type="GO" id="GO:1901135">
    <property type="term" value="P:carbohydrate derivative metabolic process"/>
    <property type="evidence" value="ECO:0007669"/>
    <property type="project" value="UniProtKB-ARBA"/>
</dbReference>
<evidence type="ECO:0000256" key="12">
    <source>
        <dbReference type="ARBA" id="ARBA00023004"/>
    </source>
</evidence>
<gene>
    <name evidence="20" type="ORF">SSLN_LOCUS3063</name>
</gene>
<evidence type="ECO:0000256" key="15">
    <source>
        <dbReference type="ARBA" id="ARBA00023235"/>
    </source>
</evidence>
<comment type="cofactor">
    <cofactor evidence="2">
        <name>Mn(2+)</name>
        <dbReference type="ChEBI" id="CHEBI:29035"/>
    </cofactor>
</comment>
<dbReference type="OrthoDB" id="331948at2759"/>
<evidence type="ECO:0000256" key="1">
    <source>
        <dbReference type="ARBA" id="ARBA00001782"/>
    </source>
</evidence>
<dbReference type="InterPro" id="IPR013785">
    <property type="entry name" value="Aldolase_TIM"/>
</dbReference>
<keyword evidence="16" id="KW-0119">Carbohydrate metabolism</keyword>
<protein>
    <recommendedName>
        <fullName evidence="18">Palmitoyltransferase</fullName>
        <ecNumber evidence="18">2.3.1.225</ecNumber>
    </recommendedName>
</protein>
<keyword evidence="21" id="KW-1185">Reference proteome</keyword>
<comment type="function">
    <text evidence="17">Catalyzes the reversible epimerization of D-ribulose 5-phosphate to D-xylulose 5-phosphate.</text>
</comment>
<keyword evidence="12" id="KW-0408">Iron</keyword>
<evidence type="ECO:0000256" key="8">
    <source>
        <dbReference type="ARBA" id="ARBA00022692"/>
    </source>
</evidence>
<dbReference type="GO" id="GO:0016020">
    <property type="term" value="C:membrane"/>
    <property type="evidence" value="ECO:0007669"/>
    <property type="project" value="UniProtKB-SubCell"/>
</dbReference>
<dbReference type="CDD" id="cd00429">
    <property type="entry name" value="RPE"/>
    <property type="match status" value="1"/>
</dbReference>
<evidence type="ECO:0000256" key="6">
    <source>
        <dbReference type="ARBA" id="ARBA00009541"/>
    </source>
</evidence>
<feature type="transmembrane region" description="Helical" evidence="18">
    <location>
        <begin position="695"/>
        <end position="713"/>
    </location>
</feature>
<keyword evidence="8 18" id="KW-0812">Transmembrane</keyword>
<feature type="transmembrane region" description="Helical" evidence="18">
    <location>
        <begin position="542"/>
        <end position="564"/>
    </location>
</feature>
<evidence type="ECO:0000256" key="16">
    <source>
        <dbReference type="ARBA" id="ARBA00023277"/>
    </source>
</evidence>
<feature type="transmembrane region" description="Helical" evidence="18">
    <location>
        <begin position="501"/>
        <end position="522"/>
    </location>
</feature>
<dbReference type="EMBL" id="UYSU01032415">
    <property type="protein sequence ID" value="VDL89448.1"/>
    <property type="molecule type" value="Genomic_DNA"/>
</dbReference>
<dbReference type="AlphaFoldDB" id="A0A183SFR5"/>
<evidence type="ECO:0000256" key="5">
    <source>
        <dbReference type="ARBA" id="ARBA00004141"/>
    </source>
</evidence>
<comment type="catalytic activity">
    <reaction evidence="1">
        <text>D-ribulose 5-phosphate = D-xylulose 5-phosphate</text>
        <dbReference type="Rhea" id="RHEA:13677"/>
        <dbReference type="ChEBI" id="CHEBI:57737"/>
        <dbReference type="ChEBI" id="CHEBI:58121"/>
        <dbReference type="EC" id="5.1.3.1"/>
    </reaction>
</comment>
<comment type="similarity">
    <text evidence="18">Belongs to the DHHC palmitoyltransferase family.</text>
</comment>
<evidence type="ECO:0000259" key="19">
    <source>
        <dbReference type="Pfam" id="PF01529"/>
    </source>
</evidence>
<dbReference type="GO" id="GO:0046496">
    <property type="term" value="P:nicotinamide nucleotide metabolic process"/>
    <property type="evidence" value="ECO:0007669"/>
    <property type="project" value="UniProtKB-ARBA"/>
</dbReference>
<evidence type="ECO:0000256" key="2">
    <source>
        <dbReference type="ARBA" id="ARBA00001936"/>
    </source>
</evidence>
<keyword evidence="14" id="KW-0464">Manganese</keyword>
<evidence type="ECO:0000256" key="10">
    <source>
        <dbReference type="ARBA" id="ARBA00022833"/>
    </source>
</evidence>
<sequence>MMASISRALLRSFLNSCYHLSLIKCTNKKFLLVFPNSTYPVLFHYLTFPEGSCENHAVNVPCSDRVWIGPSVLNGDLASLTDLSLKLLDSGADYLHLDVMDGHFVPNITFGHPVVSCLTPKLPHSTFLDLHMMVSEPEKWIESMKAAGATQYTFHLEATSDVKTCIHRIRDADMKASPLLFRQSFQFSFNFTTISVPAIVTTVGLGIKPKTKVEEVFPYVDFVDMILVMTVEPGFGGQSFMQDMLPKAMEIKLDLDLPPSPPETLCAVQQFSSWKAPYSDAMPAGILRPAHITTQSLYQRLHHTCTLSIINLYRKEEVCSSASLLMPSQLHVRTLRDRYHNLNIEVDGGVGPKNIPVISLDVTAFTKEFSFTLAMTSDGLDIDSMLVGPPNGTPNVWAREFKSDDAESYLCYRQSIDSRDLNVRHDRFARSPLFRLHEFWLMLIALFNAFVYDASTLPTLKWTSWCNLLSNIVLLSQAILQLAYTRLFLHIFVLRCAKRRAFGYGLVAFACVSIASVVASVYVCLLPLRLARWRTSGQTSELGWIVVHCVLGHWLLAQIVVHFVGGVWREAGRVPQPLVPQEAPGWSMCSRCQVPRPPRAHHCSVCGSCVLMMDHHCPWLSNCVGLRTRRHFYFFLLYLSAGIVYLWLAGWGDFMLHTQKVWSAYKKFNCSRFSQDCPNLWILGLQAYVHRLLVALYRVSLLLLCFSIGLLVWHGRLIGRGETSIEYHQNCQLARRMRRRHLVFRNYYDFGWQRNWMRFLGLEAPADTRVWQVGKKVPLHTYAYRALTNVLLPSWRGAPCDSTDGLTYELARVSVETILSDLVDLSSVEQSPQPISPLIETVTKRKLP</sequence>
<dbReference type="GO" id="GO:0019706">
    <property type="term" value="F:protein-cysteine S-palmitoyltransferase activity"/>
    <property type="evidence" value="ECO:0007669"/>
    <property type="project" value="UniProtKB-EC"/>
</dbReference>
<proteinExistence type="inferred from homology"/>
<organism evidence="22">
    <name type="scientific">Schistocephalus solidus</name>
    <name type="common">Tapeworm</name>
    <dbReference type="NCBI Taxonomy" id="70667"/>
    <lineage>
        <taxon>Eukaryota</taxon>
        <taxon>Metazoa</taxon>
        <taxon>Spiralia</taxon>
        <taxon>Lophotrochozoa</taxon>
        <taxon>Platyhelminthes</taxon>
        <taxon>Cestoda</taxon>
        <taxon>Eucestoda</taxon>
        <taxon>Diphyllobothriidea</taxon>
        <taxon>Diphyllobothriidae</taxon>
        <taxon>Schistocephalus</taxon>
    </lineage>
</organism>
<feature type="domain" description="Palmitoyltransferase DHHC" evidence="19">
    <location>
        <begin position="587"/>
        <end position="729"/>
    </location>
</feature>
<comment type="catalytic activity">
    <reaction evidence="18">
        <text>L-cysteinyl-[protein] + hexadecanoyl-CoA = S-hexadecanoyl-L-cysteinyl-[protein] + CoA</text>
        <dbReference type="Rhea" id="RHEA:36683"/>
        <dbReference type="Rhea" id="RHEA-COMP:10131"/>
        <dbReference type="Rhea" id="RHEA-COMP:11032"/>
        <dbReference type="ChEBI" id="CHEBI:29950"/>
        <dbReference type="ChEBI" id="CHEBI:57287"/>
        <dbReference type="ChEBI" id="CHEBI:57379"/>
        <dbReference type="ChEBI" id="CHEBI:74151"/>
        <dbReference type="EC" id="2.3.1.225"/>
    </reaction>
</comment>
<keyword evidence="18" id="KW-0808">Transferase</keyword>
<dbReference type="Pfam" id="PF00834">
    <property type="entry name" value="Ribul_P_3_epim"/>
    <property type="match status" value="2"/>
</dbReference>
<evidence type="ECO:0000313" key="20">
    <source>
        <dbReference type="EMBL" id="VDL89448.1"/>
    </source>
</evidence>
<name>A0A183SFR5_SCHSO</name>
<comment type="cofactor">
    <cofactor evidence="4">
        <name>Fe(2+)</name>
        <dbReference type="ChEBI" id="CHEBI:29033"/>
    </cofactor>
</comment>
<feature type="transmembrane region" description="Helical" evidence="18">
    <location>
        <begin position="632"/>
        <end position="652"/>
    </location>
</feature>
<keyword evidence="11 18" id="KW-1133">Transmembrane helix</keyword>
<keyword evidence="9" id="KW-0479">Metal-binding</keyword>
<evidence type="ECO:0000313" key="22">
    <source>
        <dbReference type="WBParaSite" id="SSLN_0000316301-mRNA-1"/>
    </source>
</evidence>
<reference evidence="20 21" key="2">
    <citation type="submission" date="2018-11" db="EMBL/GenBank/DDBJ databases">
        <authorList>
            <consortium name="Pathogen Informatics"/>
        </authorList>
    </citation>
    <scope>NUCLEOTIDE SEQUENCE [LARGE SCALE GENOMIC DNA]</scope>
    <source>
        <strain evidence="20 21">NST_G2</strain>
    </source>
</reference>
<evidence type="ECO:0000256" key="11">
    <source>
        <dbReference type="ARBA" id="ARBA00022989"/>
    </source>
</evidence>
<comment type="cofactor">
    <cofactor evidence="3">
        <name>Zn(2+)</name>
        <dbReference type="ChEBI" id="CHEBI:29105"/>
    </cofactor>
</comment>
<dbReference type="GO" id="GO:0005975">
    <property type="term" value="P:carbohydrate metabolic process"/>
    <property type="evidence" value="ECO:0007669"/>
    <property type="project" value="InterPro"/>
</dbReference>
<dbReference type="InterPro" id="IPR011060">
    <property type="entry name" value="RibuloseP-bd_barrel"/>
</dbReference>
<dbReference type="Proteomes" id="UP000275846">
    <property type="component" value="Unassembled WGS sequence"/>
</dbReference>
<evidence type="ECO:0000256" key="13">
    <source>
        <dbReference type="ARBA" id="ARBA00023136"/>
    </source>
</evidence>
<comment type="domain">
    <text evidence="18">The DHHC domain is required for palmitoyltransferase activity.</text>
</comment>
<evidence type="ECO:0000313" key="21">
    <source>
        <dbReference type="Proteomes" id="UP000275846"/>
    </source>
</evidence>
<dbReference type="PANTHER" id="PTHR11749">
    <property type="entry name" value="RIBULOSE-5-PHOSPHATE-3-EPIMERASE"/>
    <property type="match status" value="1"/>
</dbReference>
<dbReference type="FunFam" id="3.20.20.70:FF:000191">
    <property type="entry name" value="ribulose-phosphate 3-epimerase isoform X2"/>
    <property type="match status" value="1"/>
</dbReference>
<dbReference type="Gene3D" id="3.20.20.70">
    <property type="entry name" value="Aldolase class I"/>
    <property type="match status" value="1"/>
</dbReference>
<evidence type="ECO:0000256" key="18">
    <source>
        <dbReference type="RuleBase" id="RU079119"/>
    </source>
</evidence>
<dbReference type="GO" id="GO:0006091">
    <property type="term" value="P:generation of precursor metabolites and energy"/>
    <property type="evidence" value="ECO:0007669"/>
    <property type="project" value="UniProtKB-ARBA"/>
</dbReference>
<reference evidence="22" key="1">
    <citation type="submission" date="2016-06" db="UniProtKB">
        <authorList>
            <consortium name="WormBaseParasite"/>
        </authorList>
    </citation>
    <scope>IDENTIFICATION</scope>
</reference>
<keyword evidence="15" id="KW-0413">Isomerase</keyword>
<comment type="subunit">
    <text evidence="7">Homodimer.</text>
</comment>
<keyword evidence="10" id="KW-0862">Zinc</keyword>
<comment type="similarity">
    <text evidence="6">Belongs to the ribulose-phosphate 3-epimerase family.</text>
</comment>
<dbReference type="GO" id="GO:0046872">
    <property type="term" value="F:metal ion binding"/>
    <property type="evidence" value="ECO:0007669"/>
    <property type="project" value="UniProtKB-KW"/>
</dbReference>
<keyword evidence="18" id="KW-0012">Acyltransferase</keyword>
<evidence type="ECO:0000256" key="7">
    <source>
        <dbReference type="ARBA" id="ARBA00011738"/>
    </source>
</evidence>
<dbReference type="EC" id="2.3.1.225" evidence="18"/>
<dbReference type="SUPFAM" id="SSF51366">
    <property type="entry name" value="Ribulose-phoshate binding barrel"/>
    <property type="match status" value="1"/>
</dbReference>